<dbReference type="EMBL" id="MU277223">
    <property type="protein sequence ID" value="KAI0059884.1"/>
    <property type="molecule type" value="Genomic_DNA"/>
</dbReference>
<evidence type="ECO:0000313" key="2">
    <source>
        <dbReference type="Proteomes" id="UP000814140"/>
    </source>
</evidence>
<keyword evidence="2" id="KW-1185">Reference proteome</keyword>
<reference evidence="1" key="2">
    <citation type="journal article" date="2022" name="New Phytol.">
        <title>Evolutionary transition to the ectomycorrhizal habit in the genomes of a hyperdiverse lineage of mushroom-forming fungi.</title>
        <authorList>
            <person name="Looney B."/>
            <person name="Miyauchi S."/>
            <person name="Morin E."/>
            <person name="Drula E."/>
            <person name="Courty P.E."/>
            <person name="Kohler A."/>
            <person name="Kuo A."/>
            <person name="LaButti K."/>
            <person name="Pangilinan J."/>
            <person name="Lipzen A."/>
            <person name="Riley R."/>
            <person name="Andreopoulos W."/>
            <person name="He G."/>
            <person name="Johnson J."/>
            <person name="Nolan M."/>
            <person name="Tritt A."/>
            <person name="Barry K.W."/>
            <person name="Grigoriev I.V."/>
            <person name="Nagy L.G."/>
            <person name="Hibbett D."/>
            <person name="Henrissat B."/>
            <person name="Matheny P.B."/>
            <person name="Labbe J."/>
            <person name="Martin F.M."/>
        </authorList>
    </citation>
    <scope>NUCLEOTIDE SEQUENCE</scope>
    <source>
        <strain evidence="1">HHB10654</strain>
    </source>
</reference>
<gene>
    <name evidence="1" type="ORF">BV25DRAFT_1828601</name>
</gene>
<organism evidence="1 2">
    <name type="scientific">Artomyces pyxidatus</name>
    <dbReference type="NCBI Taxonomy" id="48021"/>
    <lineage>
        <taxon>Eukaryota</taxon>
        <taxon>Fungi</taxon>
        <taxon>Dikarya</taxon>
        <taxon>Basidiomycota</taxon>
        <taxon>Agaricomycotina</taxon>
        <taxon>Agaricomycetes</taxon>
        <taxon>Russulales</taxon>
        <taxon>Auriscalpiaceae</taxon>
        <taxon>Artomyces</taxon>
    </lineage>
</organism>
<dbReference type="Proteomes" id="UP000814140">
    <property type="component" value="Unassembled WGS sequence"/>
</dbReference>
<name>A0ACB8STR4_9AGAM</name>
<accession>A0ACB8STR4</accession>
<reference evidence="1" key="1">
    <citation type="submission" date="2021-03" db="EMBL/GenBank/DDBJ databases">
        <authorList>
            <consortium name="DOE Joint Genome Institute"/>
            <person name="Ahrendt S."/>
            <person name="Looney B.P."/>
            <person name="Miyauchi S."/>
            <person name="Morin E."/>
            <person name="Drula E."/>
            <person name="Courty P.E."/>
            <person name="Chicoki N."/>
            <person name="Fauchery L."/>
            <person name="Kohler A."/>
            <person name="Kuo A."/>
            <person name="Labutti K."/>
            <person name="Pangilinan J."/>
            <person name="Lipzen A."/>
            <person name="Riley R."/>
            <person name="Andreopoulos W."/>
            <person name="He G."/>
            <person name="Johnson J."/>
            <person name="Barry K.W."/>
            <person name="Grigoriev I.V."/>
            <person name="Nagy L."/>
            <person name="Hibbett D."/>
            <person name="Henrissat B."/>
            <person name="Matheny P.B."/>
            <person name="Labbe J."/>
            <person name="Martin F."/>
        </authorList>
    </citation>
    <scope>NUCLEOTIDE SEQUENCE</scope>
    <source>
        <strain evidence="1">HHB10654</strain>
    </source>
</reference>
<comment type="caution">
    <text evidence="1">The sequence shown here is derived from an EMBL/GenBank/DDBJ whole genome shotgun (WGS) entry which is preliminary data.</text>
</comment>
<protein>
    <submittedName>
        <fullName evidence="1">Uncharacterized protein</fullName>
    </submittedName>
</protein>
<sequence>MHRVRSVLVITYWSGTYLLSQWGCADGRPAILKALPLTVRIQRRLEWVLEGGCFTFRMSWAYKRISVLGMQHIPSGISEKHRQRRRAWDAGGSTTT</sequence>
<evidence type="ECO:0000313" key="1">
    <source>
        <dbReference type="EMBL" id="KAI0059884.1"/>
    </source>
</evidence>
<proteinExistence type="predicted"/>